<feature type="transmembrane region" description="Helical" evidence="6">
    <location>
        <begin position="365"/>
        <end position="387"/>
    </location>
</feature>
<feature type="signal peptide" evidence="7">
    <location>
        <begin position="1"/>
        <end position="27"/>
    </location>
</feature>
<feature type="transmembrane region" description="Helical" evidence="6">
    <location>
        <begin position="101"/>
        <end position="122"/>
    </location>
</feature>
<feature type="transmembrane region" description="Helical" evidence="6">
    <location>
        <begin position="279"/>
        <end position="299"/>
    </location>
</feature>
<evidence type="ECO:0000313" key="9">
    <source>
        <dbReference type="EMBL" id="MCI4657446.1"/>
    </source>
</evidence>
<dbReference type="AlphaFoldDB" id="A0AA41QTM7"/>
<feature type="transmembrane region" description="Helical" evidence="6">
    <location>
        <begin position="164"/>
        <end position="182"/>
    </location>
</feature>
<dbReference type="InterPro" id="IPR050189">
    <property type="entry name" value="MFS_Efflux_Transporters"/>
</dbReference>
<feature type="chain" id="PRO_5041287773" evidence="7">
    <location>
        <begin position="28"/>
        <end position="408"/>
    </location>
</feature>
<dbReference type="RefSeq" id="WP_243011360.1">
    <property type="nucleotide sequence ID" value="NZ_JALGAR010000001.1"/>
</dbReference>
<feature type="transmembrane region" description="Helical" evidence="6">
    <location>
        <begin position="305"/>
        <end position="324"/>
    </location>
</feature>
<evidence type="ECO:0000256" key="7">
    <source>
        <dbReference type="SAM" id="SignalP"/>
    </source>
</evidence>
<gene>
    <name evidence="9" type="ORF">MQH31_06430</name>
</gene>
<dbReference type="InterPro" id="IPR011701">
    <property type="entry name" value="MFS"/>
</dbReference>
<keyword evidence="7" id="KW-0732">Signal</keyword>
<comment type="subcellular location">
    <subcellularLocation>
        <location evidence="1">Cell membrane</location>
        <topology evidence="1">Multi-pass membrane protein</topology>
    </subcellularLocation>
</comment>
<feature type="transmembrane region" description="Helical" evidence="6">
    <location>
        <begin position="250"/>
        <end position="272"/>
    </location>
</feature>
<evidence type="ECO:0000313" key="10">
    <source>
        <dbReference type="Proteomes" id="UP001165341"/>
    </source>
</evidence>
<evidence type="ECO:0000256" key="1">
    <source>
        <dbReference type="ARBA" id="ARBA00004651"/>
    </source>
</evidence>
<dbReference type="Pfam" id="PF07690">
    <property type="entry name" value="MFS_1"/>
    <property type="match status" value="1"/>
</dbReference>
<keyword evidence="3 6" id="KW-0812">Transmembrane</keyword>
<dbReference type="GO" id="GO:0022857">
    <property type="term" value="F:transmembrane transporter activity"/>
    <property type="evidence" value="ECO:0007669"/>
    <property type="project" value="InterPro"/>
</dbReference>
<sequence length="408" mass="42115">MTRQRRQRLLIALVQVLAMSAWFSASAVVPALSLDWNISAVDAVWLTASVQLGFVVGAVVSAVLNAADRIPPQLLMAGCALGTSGCILAFTATATGLATALLPRFLTGALLAGVYPVGMKLTASWAPPRARGRAFGLMIAALTLGSALPHLVRGLPNLAWRDVMNVSAVLAAVAAVVAALLIRPGPHGASGSTPINARYAVDMFRDRRSRLANFGYFGHMWELFALWTWLPAFVRAGRSMAGEPGAAWDTLVVFLVMGVAGAAGALLGGWAADRYGRGPAAAGALIVSGSCALASPVFFASAPVTLVIALTVWGASVIADSGVFSTSLSESADPRYVGTALTVQTAIGFLITVITIQVVPVLAGLVGWQFALLVLVPGPVLGAAAMIRLARSARTDRPGATNPAVPRD</sequence>
<dbReference type="PROSITE" id="PS50850">
    <property type="entry name" value="MFS"/>
    <property type="match status" value="1"/>
</dbReference>
<organism evidence="9 10">
    <name type="scientific">Cryobacterium zhongshanensis</name>
    <dbReference type="NCBI Taxonomy" id="2928153"/>
    <lineage>
        <taxon>Bacteria</taxon>
        <taxon>Bacillati</taxon>
        <taxon>Actinomycetota</taxon>
        <taxon>Actinomycetes</taxon>
        <taxon>Micrococcales</taxon>
        <taxon>Microbacteriaceae</taxon>
        <taxon>Cryobacterium</taxon>
    </lineage>
</organism>
<keyword evidence="10" id="KW-1185">Reference proteome</keyword>
<dbReference type="InterPro" id="IPR036259">
    <property type="entry name" value="MFS_trans_sf"/>
</dbReference>
<evidence type="ECO:0000256" key="5">
    <source>
        <dbReference type="ARBA" id="ARBA00023136"/>
    </source>
</evidence>
<dbReference type="GO" id="GO:0005886">
    <property type="term" value="C:plasma membrane"/>
    <property type="evidence" value="ECO:0007669"/>
    <property type="project" value="UniProtKB-SubCell"/>
</dbReference>
<reference evidence="9" key="1">
    <citation type="submission" date="2022-03" db="EMBL/GenBank/DDBJ databases">
        <title>Cryobacterium sp. nov. strain ZS14-85, isolated from Antarctic soil.</title>
        <authorList>
            <person name="Li J."/>
            <person name="Niu G."/>
        </authorList>
    </citation>
    <scope>NUCLEOTIDE SEQUENCE</scope>
    <source>
        <strain evidence="9">ZS14-85</strain>
    </source>
</reference>
<proteinExistence type="predicted"/>
<dbReference type="EMBL" id="JALGAR010000001">
    <property type="protein sequence ID" value="MCI4657446.1"/>
    <property type="molecule type" value="Genomic_DNA"/>
</dbReference>
<evidence type="ECO:0000259" key="8">
    <source>
        <dbReference type="PROSITE" id="PS50850"/>
    </source>
</evidence>
<feature type="transmembrane region" description="Helical" evidence="6">
    <location>
        <begin position="336"/>
        <end position="359"/>
    </location>
</feature>
<comment type="caution">
    <text evidence="9">The sequence shown here is derived from an EMBL/GenBank/DDBJ whole genome shotgun (WGS) entry which is preliminary data.</text>
</comment>
<dbReference type="Proteomes" id="UP001165341">
    <property type="component" value="Unassembled WGS sequence"/>
</dbReference>
<feature type="transmembrane region" description="Helical" evidence="6">
    <location>
        <begin position="43"/>
        <end position="67"/>
    </location>
</feature>
<dbReference type="PANTHER" id="PTHR43124:SF3">
    <property type="entry name" value="CHLORAMPHENICOL EFFLUX PUMP RV0191"/>
    <property type="match status" value="1"/>
</dbReference>
<dbReference type="Gene3D" id="1.20.1250.20">
    <property type="entry name" value="MFS general substrate transporter like domains"/>
    <property type="match status" value="1"/>
</dbReference>
<keyword evidence="4 6" id="KW-1133">Transmembrane helix</keyword>
<feature type="transmembrane region" description="Helical" evidence="6">
    <location>
        <begin position="134"/>
        <end position="152"/>
    </location>
</feature>
<dbReference type="InterPro" id="IPR020846">
    <property type="entry name" value="MFS_dom"/>
</dbReference>
<dbReference type="SUPFAM" id="SSF103473">
    <property type="entry name" value="MFS general substrate transporter"/>
    <property type="match status" value="1"/>
</dbReference>
<feature type="domain" description="Major facilitator superfamily (MFS) profile" evidence="8">
    <location>
        <begin position="1"/>
        <end position="394"/>
    </location>
</feature>
<feature type="transmembrane region" description="Helical" evidence="6">
    <location>
        <begin position="211"/>
        <end position="230"/>
    </location>
</feature>
<accession>A0AA41QTM7</accession>
<keyword evidence="5 6" id="KW-0472">Membrane</keyword>
<protein>
    <submittedName>
        <fullName evidence="9">MFS transporter</fullName>
    </submittedName>
</protein>
<evidence type="ECO:0000256" key="3">
    <source>
        <dbReference type="ARBA" id="ARBA00022692"/>
    </source>
</evidence>
<dbReference type="PANTHER" id="PTHR43124">
    <property type="entry name" value="PURINE EFFLUX PUMP PBUE"/>
    <property type="match status" value="1"/>
</dbReference>
<name>A0AA41QTM7_9MICO</name>
<keyword evidence="2" id="KW-1003">Cell membrane</keyword>
<evidence type="ECO:0000256" key="2">
    <source>
        <dbReference type="ARBA" id="ARBA00022475"/>
    </source>
</evidence>
<feature type="transmembrane region" description="Helical" evidence="6">
    <location>
        <begin position="74"/>
        <end position="95"/>
    </location>
</feature>
<evidence type="ECO:0000256" key="6">
    <source>
        <dbReference type="SAM" id="Phobius"/>
    </source>
</evidence>
<evidence type="ECO:0000256" key="4">
    <source>
        <dbReference type="ARBA" id="ARBA00022989"/>
    </source>
</evidence>